<dbReference type="EMBL" id="JACPSX010000060">
    <property type="protein sequence ID" value="MBI3014174.1"/>
    <property type="molecule type" value="Genomic_DNA"/>
</dbReference>
<feature type="compositionally biased region" description="Polar residues" evidence="1">
    <location>
        <begin position="228"/>
        <end position="246"/>
    </location>
</feature>
<feature type="domain" description="Sulfatase-modifying factor enzyme-like" evidence="2">
    <location>
        <begin position="22"/>
        <end position="259"/>
    </location>
</feature>
<dbReference type="PANTHER" id="PTHR23150:SF19">
    <property type="entry name" value="FORMYLGLYCINE-GENERATING ENZYME"/>
    <property type="match status" value="1"/>
</dbReference>
<sequence length="259" mass="28386">MKSTFSAGLCIFLLLCTDIAGAQMVRIPAGEFLMGSDSGPSDERPTHRLFLPAFEMDRLPVTNAEFADFLNAVGPANARGENLFDVEDPDARIHRRGGRWGADAGFESRPVVEASWAGARDYCAWAGKRLPTEAEWEKAARGTDGRRYPWGNEAPDAARARFAAGWNETAPVGNFPRGASPYGILDMSGNAWEWVNSAYRPYPYRADDGREELTAGPVRGTRGGGHDSSAQEITTTQRGRNLSRNPRNGHHNIGFRCAR</sequence>
<evidence type="ECO:0000313" key="4">
    <source>
        <dbReference type="Proteomes" id="UP000741360"/>
    </source>
</evidence>
<organism evidence="3 4">
    <name type="scientific">Tectimicrobiota bacterium</name>
    <dbReference type="NCBI Taxonomy" id="2528274"/>
    <lineage>
        <taxon>Bacteria</taxon>
        <taxon>Pseudomonadati</taxon>
        <taxon>Nitrospinota/Tectimicrobiota group</taxon>
        <taxon>Candidatus Tectimicrobiota</taxon>
    </lineage>
</organism>
<feature type="region of interest" description="Disordered" evidence="1">
    <location>
        <begin position="210"/>
        <end position="259"/>
    </location>
</feature>
<protein>
    <submittedName>
        <fullName evidence="3">SUMF1/EgtB/PvdO family nonheme iron enzyme</fullName>
    </submittedName>
</protein>
<gene>
    <name evidence="3" type="ORF">HYY65_03700</name>
</gene>
<dbReference type="InterPro" id="IPR016187">
    <property type="entry name" value="CTDL_fold"/>
</dbReference>
<dbReference type="Proteomes" id="UP000741360">
    <property type="component" value="Unassembled WGS sequence"/>
</dbReference>
<reference evidence="3" key="1">
    <citation type="submission" date="2020-07" db="EMBL/GenBank/DDBJ databases">
        <title>Huge and variable diversity of episymbiotic CPR bacteria and DPANN archaea in groundwater ecosystems.</title>
        <authorList>
            <person name="He C.Y."/>
            <person name="Keren R."/>
            <person name="Whittaker M."/>
            <person name="Farag I.F."/>
            <person name="Doudna J."/>
            <person name="Cate J.H.D."/>
            <person name="Banfield J.F."/>
        </authorList>
    </citation>
    <scope>NUCLEOTIDE SEQUENCE</scope>
    <source>
        <strain evidence="3">NC_groundwater_717_Ag_S-0.2um_59_8</strain>
    </source>
</reference>
<dbReference type="InterPro" id="IPR042095">
    <property type="entry name" value="SUMF_sf"/>
</dbReference>
<evidence type="ECO:0000259" key="2">
    <source>
        <dbReference type="Pfam" id="PF03781"/>
    </source>
</evidence>
<name>A0A932GND5_UNCTE</name>
<dbReference type="Pfam" id="PF03781">
    <property type="entry name" value="FGE-sulfatase"/>
    <property type="match status" value="1"/>
</dbReference>
<dbReference type="GO" id="GO:0120147">
    <property type="term" value="F:formylglycine-generating oxidase activity"/>
    <property type="evidence" value="ECO:0007669"/>
    <property type="project" value="TreeGrafter"/>
</dbReference>
<dbReference type="AlphaFoldDB" id="A0A932GND5"/>
<evidence type="ECO:0000256" key="1">
    <source>
        <dbReference type="SAM" id="MobiDB-lite"/>
    </source>
</evidence>
<comment type="caution">
    <text evidence="3">The sequence shown here is derived from an EMBL/GenBank/DDBJ whole genome shotgun (WGS) entry which is preliminary data.</text>
</comment>
<accession>A0A932GND5</accession>
<dbReference type="PANTHER" id="PTHR23150">
    <property type="entry name" value="SULFATASE MODIFYING FACTOR 1, 2"/>
    <property type="match status" value="1"/>
</dbReference>
<dbReference type="InterPro" id="IPR005532">
    <property type="entry name" value="SUMF_dom"/>
</dbReference>
<dbReference type="Gene3D" id="3.90.1580.10">
    <property type="entry name" value="paralog of FGE (formylglycine-generating enzyme)"/>
    <property type="match status" value="1"/>
</dbReference>
<dbReference type="InterPro" id="IPR051043">
    <property type="entry name" value="Sulfatase_Mod_Factor_Kinase"/>
</dbReference>
<proteinExistence type="predicted"/>
<dbReference type="SUPFAM" id="SSF56436">
    <property type="entry name" value="C-type lectin-like"/>
    <property type="match status" value="1"/>
</dbReference>
<evidence type="ECO:0000313" key="3">
    <source>
        <dbReference type="EMBL" id="MBI3014174.1"/>
    </source>
</evidence>